<feature type="domain" description="Alpha/beta hydrolase fold-3" evidence="2">
    <location>
        <begin position="60"/>
        <end position="263"/>
    </location>
</feature>
<evidence type="ECO:0000259" key="2">
    <source>
        <dbReference type="Pfam" id="PF07859"/>
    </source>
</evidence>
<reference evidence="3 4" key="1">
    <citation type="journal article" date="2012" name="Science">
        <title>The Paleozoic origin of enzymatic lignin decomposition reconstructed from 31 fungal genomes.</title>
        <authorList>
            <person name="Floudas D."/>
            <person name="Binder M."/>
            <person name="Riley R."/>
            <person name="Barry K."/>
            <person name="Blanchette R.A."/>
            <person name="Henrissat B."/>
            <person name="Martinez A.T."/>
            <person name="Otillar R."/>
            <person name="Spatafora J.W."/>
            <person name="Yadav J.S."/>
            <person name="Aerts A."/>
            <person name="Benoit I."/>
            <person name="Boyd A."/>
            <person name="Carlson A."/>
            <person name="Copeland A."/>
            <person name="Coutinho P.M."/>
            <person name="de Vries R.P."/>
            <person name="Ferreira P."/>
            <person name="Findley K."/>
            <person name="Foster B."/>
            <person name="Gaskell J."/>
            <person name="Glotzer D."/>
            <person name="Gorecki P."/>
            <person name="Heitman J."/>
            <person name="Hesse C."/>
            <person name="Hori C."/>
            <person name="Igarashi K."/>
            <person name="Jurgens J.A."/>
            <person name="Kallen N."/>
            <person name="Kersten P."/>
            <person name="Kohler A."/>
            <person name="Kuees U."/>
            <person name="Kumar T.K.A."/>
            <person name="Kuo A."/>
            <person name="LaButti K."/>
            <person name="Larrondo L.F."/>
            <person name="Lindquist E."/>
            <person name="Ling A."/>
            <person name="Lombard V."/>
            <person name="Lucas S."/>
            <person name="Lundell T."/>
            <person name="Martin R."/>
            <person name="McLaughlin D.J."/>
            <person name="Morgenstern I."/>
            <person name="Morin E."/>
            <person name="Murat C."/>
            <person name="Nagy L.G."/>
            <person name="Nolan M."/>
            <person name="Ohm R.A."/>
            <person name="Patyshakuliyeva A."/>
            <person name="Rokas A."/>
            <person name="Ruiz-Duenas F.J."/>
            <person name="Sabat G."/>
            <person name="Salamov A."/>
            <person name="Samejima M."/>
            <person name="Schmutz J."/>
            <person name="Slot J.C."/>
            <person name="St John F."/>
            <person name="Stenlid J."/>
            <person name="Sun H."/>
            <person name="Sun S."/>
            <person name="Syed K."/>
            <person name="Tsang A."/>
            <person name="Wiebenga A."/>
            <person name="Young D."/>
            <person name="Pisabarro A."/>
            <person name="Eastwood D.C."/>
            <person name="Martin F."/>
            <person name="Cullen D."/>
            <person name="Grigoriev I.V."/>
            <person name="Hibbett D.S."/>
        </authorList>
    </citation>
    <scope>NUCLEOTIDE SEQUENCE</scope>
    <source>
        <strain evidence="4">FP-58527</strain>
    </source>
</reference>
<dbReference type="InterPro" id="IPR013094">
    <property type="entry name" value="AB_hydrolase_3"/>
</dbReference>
<organism evidence="3 4">
    <name type="scientific">Fomitopsis schrenkii</name>
    <name type="common">Brown rot fungus</name>
    <dbReference type="NCBI Taxonomy" id="2126942"/>
    <lineage>
        <taxon>Eukaryota</taxon>
        <taxon>Fungi</taxon>
        <taxon>Dikarya</taxon>
        <taxon>Basidiomycota</taxon>
        <taxon>Agaricomycotina</taxon>
        <taxon>Agaricomycetes</taxon>
        <taxon>Polyporales</taxon>
        <taxon>Fomitopsis</taxon>
    </lineage>
</organism>
<dbReference type="AlphaFoldDB" id="S8ETE2"/>
<dbReference type="STRING" id="743788.S8ETE2"/>
<name>S8ETE2_FOMSC</name>
<evidence type="ECO:0000313" key="3">
    <source>
        <dbReference type="EMBL" id="EPS92985.1"/>
    </source>
</evidence>
<gene>
    <name evidence="3" type="ORF">FOMPIDRAFT_1056385</name>
</gene>
<evidence type="ECO:0000313" key="4">
    <source>
        <dbReference type="Proteomes" id="UP000015241"/>
    </source>
</evidence>
<evidence type="ECO:0000256" key="1">
    <source>
        <dbReference type="ARBA" id="ARBA00022801"/>
    </source>
</evidence>
<dbReference type="eggNOG" id="KOG1515">
    <property type="taxonomic scope" value="Eukaryota"/>
</dbReference>
<sequence length="289" mass="31928">MAVLNLRIPLTEYALLEERRTIIDSIKRESYKYGSTELHKLDVYMPPTSDSKSSSRPPILLFFHGGSFTHGGRLWPHRELVHTNLGAFFALKGILTVIVDYRLVPSVTYPGGSEDVLEALNWVSRNLKDAGDTDRIFIMGHSAGGVHVAGFLLNPMTCTLSSPFRGVIFIGVPYEIPAANKVSVHFRAAAEAYYGSAKNVASHQPLGMLRRARDEWISRLPPVRNLIAAREPRYISSAARTFAQLYASKGGSIETGVLDGHDHTSPIFSLCSGRTEGWGTDVAEWVRCQ</sequence>
<dbReference type="InParanoid" id="S8ETE2"/>
<dbReference type="Pfam" id="PF07859">
    <property type="entry name" value="Abhydrolase_3"/>
    <property type="match status" value="1"/>
</dbReference>
<dbReference type="EMBL" id="KE504311">
    <property type="protein sequence ID" value="EPS92985.1"/>
    <property type="molecule type" value="Genomic_DNA"/>
</dbReference>
<protein>
    <recommendedName>
        <fullName evidence="2">Alpha/beta hydrolase fold-3 domain-containing protein</fullName>
    </recommendedName>
</protein>
<dbReference type="HOGENOM" id="CLU_012494_8_1_1"/>
<dbReference type="Proteomes" id="UP000015241">
    <property type="component" value="Unassembled WGS sequence"/>
</dbReference>
<dbReference type="InterPro" id="IPR029058">
    <property type="entry name" value="AB_hydrolase_fold"/>
</dbReference>
<proteinExistence type="predicted"/>
<dbReference type="InterPro" id="IPR050300">
    <property type="entry name" value="GDXG_lipolytic_enzyme"/>
</dbReference>
<keyword evidence="4" id="KW-1185">Reference proteome</keyword>
<dbReference type="GO" id="GO:0016787">
    <property type="term" value="F:hydrolase activity"/>
    <property type="evidence" value="ECO:0007669"/>
    <property type="project" value="UniProtKB-KW"/>
</dbReference>
<dbReference type="PANTHER" id="PTHR48081">
    <property type="entry name" value="AB HYDROLASE SUPERFAMILY PROTEIN C4A8.06C"/>
    <property type="match status" value="1"/>
</dbReference>
<dbReference type="Gene3D" id="3.40.50.1820">
    <property type="entry name" value="alpha/beta hydrolase"/>
    <property type="match status" value="1"/>
</dbReference>
<dbReference type="SUPFAM" id="SSF53474">
    <property type="entry name" value="alpha/beta-Hydrolases"/>
    <property type="match status" value="1"/>
</dbReference>
<accession>S8ETE2</accession>
<dbReference type="OrthoDB" id="433474at2759"/>
<keyword evidence="1" id="KW-0378">Hydrolase</keyword>